<feature type="domain" description="Ubiquitin-activating enzyme E1 FCCH" evidence="1">
    <location>
        <begin position="35"/>
        <end position="95"/>
    </location>
</feature>
<protein>
    <submittedName>
        <fullName evidence="2">Phage tail protein</fullName>
    </submittedName>
</protein>
<dbReference type="InterPro" id="IPR032418">
    <property type="entry name" value="E1_FCCH"/>
</dbReference>
<accession>A0A1B4LB08</accession>
<reference evidence="2 3" key="1">
    <citation type="submission" date="2015-12" db="EMBL/GenBank/DDBJ databases">
        <title>Diversity of Burkholderia near neighbor genomes.</title>
        <authorList>
            <person name="Sahl J."/>
            <person name="Wagner D."/>
            <person name="Keim P."/>
        </authorList>
    </citation>
    <scope>NUCLEOTIDE SEQUENCE [LARGE SCALE GENOMIC DNA]</scope>
    <source>
        <strain evidence="2 3">MSMB0783</strain>
    </source>
</reference>
<dbReference type="RefSeq" id="WP_034193184.1">
    <property type="nucleotide sequence ID" value="NZ_CP013420.1"/>
</dbReference>
<dbReference type="EMBL" id="CP013420">
    <property type="protein sequence ID" value="AOJ74339.1"/>
    <property type="molecule type" value="Genomic_DNA"/>
</dbReference>
<evidence type="ECO:0000259" key="1">
    <source>
        <dbReference type="Pfam" id="PF16190"/>
    </source>
</evidence>
<dbReference type="Proteomes" id="UP000243680">
    <property type="component" value="Chromosome 1"/>
</dbReference>
<dbReference type="AlphaFoldDB" id="A0A1B4LB08"/>
<evidence type="ECO:0000313" key="2">
    <source>
        <dbReference type="EMBL" id="AOJ74339.1"/>
    </source>
</evidence>
<dbReference type="Gene3D" id="4.10.410.40">
    <property type="match status" value="1"/>
</dbReference>
<dbReference type="Pfam" id="PF16190">
    <property type="entry name" value="E1_FCCH"/>
    <property type="match status" value="1"/>
</dbReference>
<organism evidence="2 3">
    <name type="scientific">Burkholderia ubonensis</name>
    <dbReference type="NCBI Taxonomy" id="101571"/>
    <lineage>
        <taxon>Bacteria</taxon>
        <taxon>Pseudomonadati</taxon>
        <taxon>Pseudomonadota</taxon>
        <taxon>Betaproteobacteria</taxon>
        <taxon>Burkholderiales</taxon>
        <taxon>Burkholderiaceae</taxon>
        <taxon>Burkholderia</taxon>
        <taxon>Burkholderia cepacia complex</taxon>
    </lineage>
</organism>
<proteinExistence type="predicted"/>
<sequence length="212" mass="21809">MGSTAVSAQGSKIEIQGSGVSTPKNISGLALGFPTIISSSAHGFQNGDIVTFAGLLGNTTLNGVTATVKNVTAGTYAVDVDTTGGTAYTSGGTATPNTWVKVKNAKAFKGFDGKPAKIDVTNLDSAMKESRPGLVDGGQFSVDVDIDVTDPGQQALRANFLTGAITNFRLTLPNGKTRTFPAYVESFPWDGGVDKVVTSTANLIITGLWTDA</sequence>
<evidence type="ECO:0000313" key="3">
    <source>
        <dbReference type="Proteomes" id="UP000243680"/>
    </source>
</evidence>
<name>A0A1B4LB08_9BURK</name>
<gene>
    <name evidence="2" type="ORF">WJ35_04100</name>
</gene>